<name>A0A226DLR4_FOLCA</name>
<dbReference type="GO" id="GO:0016301">
    <property type="term" value="F:kinase activity"/>
    <property type="evidence" value="ECO:0007669"/>
    <property type="project" value="UniProtKB-KW"/>
</dbReference>
<keyword evidence="2" id="KW-1185">Reference proteome</keyword>
<reference evidence="1 2" key="1">
    <citation type="submission" date="2015-12" db="EMBL/GenBank/DDBJ databases">
        <title>The genome of Folsomia candida.</title>
        <authorList>
            <person name="Faddeeva A."/>
            <person name="Derks M.F."/>
            <person name="Anvar Y."/>
            <person name="Smit S."/>
            <person name="Van Straalen N."/>
            <person name="Roelofs D."/>
        </authorList>
    </citation>
    <scope>NUCLEOTIDE SEQUENCE [LARGE SCALE GENOMIC DNA]</scope>
    <source>
        <strain evidence="1 2">VU population</strain>
        <tissue evidence="1">Whole body</tissue>
    </source>
</reference>
<keyword evidence="1" id="KW-0132">Cell division</keyword>
<sequence length="170" mass="19730">MGDKFSEQTRFVQNGSQFSQSSNLEMFQSRLTLQSCLGYGSLGPLFKATNVKDKSPTAVKFLFINSQKQYVIRHFPKDLESHENVVKIIDVTIMHFSFDEIRILLPKHLFHSEEQFNRLNFELHSYLDRADVIFFEIELCGKDLRDWITKQTCSLTITSCINKSSSFKTS</sequence>
<organism evidence="1 2">
    <name type="scientific">Folsomia candida</name>
    <name type="common">Springtail</name>
    <dbReference type="NCBI Taxonomy" id="158441"/>
    <lineage>
        <taxon>Eukaryota</taxon>
        <taxon>Metazoa</taxon>
        <taxon>Ecdysozoa</taxon>
        <taxon>Arthropoda</taxon>
        <taxon>Hexapoda</taxon>
        <taxon>Collembola</taxon>
        <taxon>Entomobryomorpha</taxon>
        <taxon>Isotomoidea</taxon>
        <taxon>Isotomidae</taxon>
        <taxon>Proisotominae</taxon>
        <taxon>Folsomia</taxon>
    </lineage>
</organism>
<dbReference type="Gene3D" id="1.10.510.10">
    <property type="entry name" value="Transferase(Phosphotransferase) domain 1"/>
    <property type="match status" value="1"/>
</dbReference>
<keyword evidence="1" id="KW-0418">Kinase</keyword>
<gene>
    <name evidence="1" type="ORF">Fcan01_19273</name>
</gene>
<keyword evidence="1" id="KW-0808">Transferase</keyword>
<comment type="caution">
    <text evidence="1">The sequence shown here is derived from an EMBL/GenBank/DDBJ whole genome shotgun (WGS) entry which is preliminary data.</text>
</comment>
<proteinExistence type="predicted"/>
<dbReference type="AlphaFoldDB" id="A0A226DLR4"/>
<dbReference type="EMBL" id="LNIX01000016">
    <property type="protein sequence ID" value="OXA45948.1"/>
    <property type="molecule type" value="Genomic_DNA"/>
</dbReference>
<dbReference type="InterPro" id="IPR011009">
    <property type="entry name" value="Kinase-like_dom_sf"/>
</dbReference>
<evidence type="ECO:0000313" key="2">
    <source>
        <dbReference type="Proteomes" id="UP000198287"/>
    </source>
</evidence>
<accession>A0A226DLR4</accession>
<protein>
    <submittedName>
        <fullName evidence="1">Cell division protein kinase 2 CRK1</fullName>
    </submittedName>
</protein>
<evidence type="ECO:0000313" key="1">
    <source>
        <dbReference type="EMBL" id="OXA45948.1"/>
    </source>
</evidence>
<dbReference type="Proteomes" id="UP000198287">
    <property type="component" value="Unassembled WGS sequence"/>
</dbReference>
<dbReference type="GO" id="GO:0051301">
    <property type="term" value="P:cell division"/>
    <property type="evidence" value="ECO:0007669"/>
    <property type="project" value="UniProtKB-KW"/>
</dbReference>
<dbReference type="SUPFAM" id="SSF56112">
    <property type="entry name" value="Protein kinase-like (PK-like)"/>
    <property type="match status" value="1"/>
</dbReference>
<dbReference type="OrthoDB" id="346907at2759"/>
<keyword evidence="1" id="KW-0131">Cell cycle</keyword>